<reference evidence="1 2" key="1">
    <citation type="submission" date="2016-04" db="EMBL/GenBank/DDBJ databases">
        <title>The genome of Intoshia linei affirms orthonectids as highly simplified spiralians.</title>
        <authorList>
            <person name="Mikhailov K.V."/>
            <person name="Slusarev G.S."/>
            <person name="Nikitin M.A."/>
            <person name="Logacheva M.D."/>
            <person name="Penin A."/>
            <person name="Aleoshin V."/>
            <person name="Panchin Y.V."/>
        </authorList>
    </citation>
    <scope>NUCLEOTIDE SEQUENCE [LARGE SCALE GENOMIC DNA]</scope>
    <source>
        <strain evidence="1">Intl2013</strain>
        <tissue evidence="1">Whole animal</tissue>
    </source>
</reference>
<proteinExistence type="predicted"/>
<comment type="caution">
    <text evidence="1">The sequence shown here is derived from an EMBL/GenBank/DDBJ whole genome shotgun (WGS) entry which is preliminary data.</text>
</comment>
<dbReference type="EMBL" id="LWCA01001794">
    <property type="protein sequence ID" value="OAF64491.1"/>
    <property type="molecule type" value="Genomic_DNA"/>
</dbReference>
<name>A0A177ASX5_9BILA</name>
<dbReference type="Proteomes" id="UP000078046">
    <property type="component" value="Unassembled WGS sequence"/>
</dbReference>
<evidence type="ECO:0000313" key="2">
    <source>
        <dbReference type="Proteomes" id="UP000078046"/>
    </source>
</evidence>
<keyword evidence="2" id="KW-1185">Reference proteome</keyword>
<sequence length="57" mass="6857">KKELYQFSILLSIKNEINCTDIKRFVDHTNNLKKDIEGRFIDILDLKINDWMTDPFL</sequence>
<protein>
    <submittedName>
        <fullName evidence="1">Uncharacterized protein</fullName>
    </submittedName>
</protein>
<dbReference type="AlphaFoldDB" id="A0A177ASX5"/>
<feature type="non-terminal residue" evidence="1">
    <location>
        <position position="1"/>
    </location>
</feature>
<gene>
    <name evidence="1" type="ORF">A3Q56_07798</name>
</gene>
<organism evidence="1 2">
    <name type="scientific">Intoshia linei</name>
    <dbReference type="NCBI Taxonomy" id="1819745"/>
    <lineage>
        <taxon>Eukaryota</taxon>
        <taxon>Metazoa</taxon>
        <taxon>Spiralia</taxon>
        <taxon>Lophotrochozoa</taxon>
        <taxon>Mesozoa</taxon>
        <taxon>Orthonectida</taxon>
        <taxon>Rhopaluridae</taxon>
        <taxon>Intoshia</taxon>
    </lineage>
</organism>
<evidence type="ECO:0000313" key="1">
    <source>
        <dbReference type="EMBL" id="OAF64491.1"/>
    </source>
</evidence>
<accession>A0A177ASX5</accession>